<dbReference type="RefSeq" id="WP_115090094.1">
    <property type="nucleotide sequence ID" value="NZ_CP068107.1"/>
</dbReference>
<evidence type="ECO:0000313" key="4">
    <source>
        <dbReference type="Proteomes" id="UP000255024"/>
    </source>
</evidence>
<dbReference type="Pfam" id="PF01882">
    <property type="entry name" value="DUF58"/>
    <property type="match status" value="1"/>
</dbReference>
<dbReference type="EMBL" id="UGQL01000001">
    <property type="protein sequence ID" value="STZ27082.1"/>
    <property type="molecule type" value="Genomic_DNA"/>
</dbReference>
<dbReference type="Proteomes" id="UP000255024">
    <property type="component" value="Unassembled WGS sequence"/>
</dbReference>
<proteinExistence type="predicted"/>
<reference evidence="3 4" key="1">
    <citation type="submission" date="2018-06" db="EMBL/GenBank/DDBJ databases">
        <authorList>
            <consortium name="Pathogen Informatics"/>
            <person name="Doyle S."/>
        </authorList>
    </citation>
    <scope>NUCLEOTIDE SEQUENCE [LARGE SCALE GENOMIC DNA]</scope>
    <source>
        <strain evidence="3 4">NCTC11179</strain>
    </source>
</reference>
<gene>
    <name evidence="3" type="ORF">NCTC11179_00612</name>
</gene>
<evidence type="ECO:0000256" key="1">
    <source>
        <dbReference type="SAM" id="Phobius"/>
    </source>
</evidence>
<evidence type="ECO:0000313" key="3">
    <source>
        <dbReference type="EMBL" id="STZ27082.1"/>
    </source>
</evidence>
<name>A0A378RJ97_MYROD</name>
<dbReference type="AlphaFoldDB" id="A0A378RJ97"/>
<organism evidence="3 4">
    <name type="scientific">Myroides odoratus</name>
    <name type="common">Flavobacterium odoratum</name>
    <dbReference type="NCBI Taxonomy" id="256"/>
    <lineage>
        <taxon>Bacteria</taxon>
        <taxon>Pseudomonadati</taxon>
        <taxon>Bacteroidota</taxon>
        <taxon>Flavobacteriia</taxon>
        <taxon>Flavobacteriales</taxon>
        <taxon>Flavobacteriaceae</taxon>
        <taxon>Myroides</taxon>
    </lineage>
</organism>
<evidence type="ECO:0000259" key="2">
    <source>
        <dbReference type="Pfam" id="PF01882"/>
    </source>
</evidence>
<dbReference type="InterPro" id="IPR002881">
    <property type="entry name" value="DUF58"/>
</dbReference>
<feature type="transmembrane region" description="Helical" evidence="1">
    <location>
        <begin position="37"/>
        <end position="55"/>
    </location>
</feature>
<accession>A0A378RJ97</accession>
<keyword evidence="4" id="KW-1185">Reference proteome</keyword>
<keyword evidence="1" id="KW-1133">Transmembrane helix</keyword>
<protein>
    <submittedName>
        <fullName evidence="3">Uncharacterized conserved protein (Some members contain a von Willebrand factor type A (VWA) domain)</fullName>
    </submittedName>
</protein>
<sequence length="439" mass="50948">MKHLFLLPRVYYGFGIIFVLFILAFLFPVLYFITWGLVAVGFIPLFTDYFVLFLGKNKVVAQRFLPEKLSNGDDNPIDIQLSNHYSFAIHCEIIDEIPFQFQERDFLLEEELQPEQTKRLTYTLSPKFRGEYHFGKLNVYVRSPLQLVSKRYIFSAGQMLPCYPSFIQMRKYDLIAFAQNKYAFGLKKLRKIGNTTEFEQIKEYVSGDDIRTINWKATAKKNDLMVNQFLDENTETVYAIIDKGRLMQMPFEGMSLLNYAINSTLAIANVVLKKNDRVGMLSFSKKVENRVAASNKRTHLQKIISNLYNLETDFSESDFGNLYSAVKQSITHRSLLLLYTNFESLSSLHRQLPYLRALAKSHLVVVIFFENTELKALTEKKAKNTDEIIDKIIAEKFNFEKRLIANELTKYGIQSILTTPQNLSIETINMYLKIKAKGF</sequence>
<keyword evidence="1" id="KW-0472">Membrane</keyword>
<dbReference type="PANTHER" id="PTHR33608:SF3">
    <property type="entry name" value="SLR2013 PROTEIN"/>
    <property type="match status" value="1"/>
</dbReference>
<feature type="domain" description="DUF58" evidence="2">
    <location>
        <begin position="201"/>
        <end position="367"/>
    </location>
</feature>
<dbReference type="PANTHER" id="PTHR33608">
    <property type="entry name" value="BLL2464 PROTEIN"/>
    <property type="match status" value="1"/>
</dbReference>
<keyword evidence="1" id="KW-0812">Transmembrane</keyword>
<feature type="transmembrane region" description="Helical" evidence="1">
    <location>
        <begin position="12"/>
        <end position="31"/>
    </location>
</feature>